<keyword evidence="5" id="KW-1003">Cell membrane</keyword>
<keyword evidence="10 12" id="KW-0472">Membrane</keyword>
<keyword evidence="9 12" id="KW-1133">Transmembrane helix</keyword>
<comment type="similarity">
    <text evidence="2">Belongs to the GSP G family.</text>
</comment>
<evidence type="ECO:0000256" key="10">
    <source>
        <dbReference type="ARBA" id="ARBA00023136"/>
    </source>
</evidence>
<sequence>MGNIKYNGFTLLEMMVIIIILGLLASLTVPSLMENKSRADQQKALSDIAAIENALDMYKMDNGYYPTESQGVISLVIKPTDLPTPRIYPNSGYIRRLPKDPWGNSYQMNNPGRHEDIDIFSAGPDREVGTEDDIGNWLTSLVKSDTNNGL</sequence>
<dbReference type="GO" id="GO:0015627">
    <property type="term" value="C:type II protein secretion system complex"/>
    <property type="evidence" value="ECO:0007669"/>
    <property type="project" value="InterPro"/>
</dbReference>
<accession>A0A0T9PGN9</accession>
<evidence type="ECO:0000256" key="8">
    <source>
        <dbReference type="ARBA" id="ARBA00022692"/>
    </source>
</evidence>
<protein>
    <recommendedName>
        <fullName evidence="4">Type II secretion system core protein G</fullName>
    </recommendedName>
</protein>
<evidence type="ECO:0000313" key="15">
    <source>
        <dbReference type="Proteomes" id="UP000041882"/>
    </source>
</evidence>
<evidence type="ECO:0000256" key="3">
    <source>
        <dbReference type="ARBA" id="ARBA00011180"/>
    </source>
</evidence>
<keyword evidence="15" id="KW-1185">Reference proteome</keyword>
<feature type="domain" description="Type II secretion system protein GspG C-terminal" evidence="13">
    <location>
        <begin position="32"/>
        <end position="137"/>
    </location>
</feature>
<dbReference type="Gene3D" id="3.30.700.10">
    <property type="entry name" value="Glycoprotein, Type 4 Pilin"/>
    <property type="match status" value="1"/>
</dbReference>
<evidence type="ECO:0000256" key="1">
    <source>
        <dbReference type="ARBA" id="ARBA00004377"/>
    </source>
</evidence>
<evidence type="ECO:0000256" key="7">
    <source>
        <dbReference type="ARBA" id="ARBA00022519"/>
    </source>
</evidence>
<dbReference type="PANTHER" id="PTHR30093:SF44">
    <property type="entry name" value="TYPE II SECRETION SYSTEM CORE PROTEIN G"/>
    <property type="match status" value="1"/>
</dbReference>
<dbReference type="GO" id="GO:0005886">
    <property type="term" value="C:plasma membrane"/>
    <property type="evidence" value="ECO:0007669"/>
    <property type="project" value="UniProtKB-SubCell"/>
</dbReference>
<dbReference type="GO" id="GO:0015628">
    <property type="term" value="P:protein secretion by the type II secretion system"/>
    <property type="evidence" value="ECO:0007669"/>
    <property type="project" value="InterPro"/>
</dbReference>
<keyword evidence="6" id="KW-0488">Methylation</keyword>
<evidence type="ECO:0000256" key="9">
    <source>
        <dbReference type="ARBA" id="ARBA00022989"/>
    </source>
</evidence>
<evidence type="ECO:0000259" key="13">
    <source>
        <dbReference type="Pfam" id="PF08334"/>
    </source>
</evidence>
<evidence type="ECO:0000256" key="2">
    <source>
        <dbReference type="ARBA" id="ARBA00009984"/>
    </source>
</evidence>
<dbReference type="PANTHER" id="PTHR30093">
    <property type="entry name" value="GENERAL SECRETION PATHWAY PROTEIN G"/>
    <property type="match status" value="1"/>
</dbReference>
<reference evidence="15" key="1">
    <citation type="submission" date="2015-03" db="EMBL/GenBank/DDBJ databases">
        <authorList>
            <consortium name="Pathogen Informatics"/>
            <person name="Murphy D."/>
        </authorList>
    </citation>
    <scope>NUCLEOTIDE SEQUENCE [LARGE SCALE GENOMIC DNA]</scope>
    <source>
        <strain evidence="15">IP6945</strain>
    </source>
</reference>
<evidence type="ECO:0000313" key="14">
    <source>
        <dbReference type="EMBL" id="CNH61956.1"/>
    </source>
</evidence>
<evidence type="ECO:0000256" key="11">
    <source>
        <dbReference type="ARBA" id="ARBA00045631"/>
    </source>
</evidence>
<organism evidence="14 15">
    <name type="scientific">Yersinia thracica</name>
    <dbReference type="NCBI Taxonomy" id="2890319"/>
    <lineage>
        <taxon>Bacteria</taxon>
        <taxon>Pseudomonadati</taxon>
        <taxon>Pseudomonadota</taxon>
        <taxon>Gammaproteobacteria</taxon>
        <taxon>Enterobacterales</taxon>
        <taxon>Yersiniaceae</taxon>
        <taxon>Yersinia</taxon>
    </lineage>
</organism>
<dbReference type="Pfam" id="PF08334">
    <property type="entry name" value="T2SSG"/>
    <property type="match status" value="1"/>
</dbReference>
<dbReference type="InterPro" id="IPR045584">
    <property type="entry name" value="Pilin-like"/>
</dbReference>
<dbReference type="InterPro" id="IPR010054">
    <property type="entry name" value="Type2_sec_GspG"/>
</dbReference>
<dbReference type="NCBIfam" id="TIGR01710">
    <property type="entry name" value="typeII_sec_gspG"/>
    <property type="match status" value="1"/>
</dbReference>
<dbReference type="Pfam" id="PF07963">
    <property type="entry name" value="N_methyl"/>
    <property type="match status" value="1"/>
</dbReference>
<gene>
    <name evidence="14" type="primary">outG</name>
    <name evidence="14" type="ORF">ERS008472_01889</name>
</gene>
<evidence type="ECO:0000256" key="5">
    <source>
        <dbReference type="ARBA" id="ARBA00022475"/>
    </source>
</evidence>
<dbReference type="InterPro" id="IPR000983">
    <property type="entry name" value="Bac_GSPG_pilin"/>
</dbReference>
<evidence type="ECO:0000256" key="12">
    <source>
        <dbReference type="SAM" id="Phobius"/>
    </source>
</evidence>
<evidence type="ECO:0000256" key="4">
    <source>
        <dbReference type="ARBA" id="ARBA00020042"/>
    </source>
</evidence>
<dbReference type="AlphaFoldDB" id="A0A0T9PGN9"/>
<keyword evidence="8 12" id="KW-0812">Transmembrane</keyword>
<dbReference type="SUPFAM" id="SSF54523">
    <property type="entry name" value="Pili subunits"/>
    <property type="match status" value="1"/>
</dbReference>
<comment type="function">
    <text evidence="11">Core component of the type II secretion system required for the energy-dependent secretion of extracellular factors such as proteases and toxins from the periplasm. Pseudopilin (pilin-like) protein that polymerizes to form the pseudopilus. Further polymerization triggers pseudopilus growth.</text>
</comment>
<dbReference type="EMBL" id="CQAW01000007">
    <property type="protein sequence ID" value="CNH61956.1"/>
    <property type="molecule type" value="Genomic_DNA"/>
</dbReference>
<proteinExistence type="inferred from homology"/>
<dbReference type="InterPro" id="IPR013545">
    <property type="entry name" value="T2SS_protein-GspG_C"/>
</dbReference>
<keyword evidence="7" id="KW-0997">Cell inner membrane</keyword>
<dbReference type="NCBIfam" id="TIGR02532">
    <property type="entry name" value="IV_pilin_GFxxxE"/>
    <property type="match status" value="1"/>
</dbReference>
<name>A0A0T9PGN9_9GAMM</name>
<dbReference type="InterPro" id="IPR012902">
    <property type="entry name" value="N_methyl_site"/>
</dbReference>
<evidence type="ECO:0000256" key="6">
    <source>
        <dbReference type="ARBA" id="ARBA00022481"/>
    </source>
</evidence>
<comment type="subunit">
    <text evidence="3">Type II secretion system is composed of four main components: the outer membrane complex, the inner membrane complex, the cytoplasmic secretion ATPase and the periplasm-spanning pseudopilus. Forms homomultimers.</text>
</comment>
<dbReference type="PRINTS" id="PR00813">
    <property type="entry name" value="BCTERIALGSPG"/>
</dbReference>
<dbReference type="Proteomes" id="UP000041882">
    <property type="component" value="Unassembled WGS sequence"/>
</dbReference>
<dbReference type="RefSeq" id="WP_050113842.1">
    <property type="nucleotide sequence ID" value="NZ_CQAW01000007.1"/>
</dbReference>
<feature type="transmembrane region" description="Helical" evidence="12">
    <location>
        <begin position="12"/>
        <end position="33"/>
    </location>
</feature>
<comment type="subcellular location">
    <subcellularLocation>
        <location evidence="1">Cell inner membrane</location>
        <topology evidence="1">Single-pass membrane protein</topology>
    </subcellularLocation>
</comment>